<dbReference type="GO" id="GO:0005975">
    <property type="term" value="P:carbohydrate metabolic process"/>
    <property type="evidence" value="ECO:0007669"/>
    <property type="project" value="InterPro"/>
</dbReference>
<dbReference type="Proteomes" id="UP000290288">
    <property type="component" value="Unassembled WGS sequence"/>
</dbReference>
<dbReference type="GO" id="GO:0098552">
    <property type="term" value="C:side of membrane"/>
    <property type="evidence" value="ECO:0007669"/>
    <property type="project" value="UniProtKB-KW"/>
</dbReference>
<dbReference type="Pfam" id="PF01522">
    <property type="entry name" value="Polysacc_deac_1"/>
    <property type="match status" value="1"/>
</dbReference>
<dbReference type="InterPro" id="IPR011330">
    <property type="entry name" value="Glyco_hydro/deAcase_b/a-brl"/>
</dbReference>
<accession>A0A4Q2DU63</accession>
<dbReference type="OrthoDB" id="2125469at2759"/>
<protein>
    <recommendedName>
        <fullName evidence="13">NodB homology domain-containing protein</fullName>
    </recommendedName>
</protein>
<evidence type="ECO:0000256" key="7">
    <source>
        <dbReference type="ARBA" id="ARBA00022801"/>
    </source>
</evidence>
<keyword evidence="8" id="KW-0472">Membrane</keyword>
<dbReference type="STRING" id="2316362.A0A4Q2DU63"/>
<dbReference type="GO" id="GO:0016810">
    <property type="term" value="F:hydrolase activity, acting on carbon-nitrogen (but not peptide) bonds"/>
    <property type="evidence" value="ECO:0007669"/>
    <property type="project" value="InterPro"/>
</dbReference>
<evidence type="ECO:0000256" key="8">
    <source>
        <dbReference type="ARBA" id="ARBA00023136"/>
    </source>
</evidence>
<evidence type="ECO:0000256" key="3">
    <source>
        <dbReference type="ARBA" id="ARBA00022475"/>
    </source>
</evidence>
<dbReference type="GO" id="GO:0071555">
    <property type="term" value="P:cell wall organization"/>
    <property type="evidence" value="ECO:0007669"/>
    <property type="project" value="UniProtKB-KW"/>
</dbReference>
<comment type="cofactor">
    <cofactor evidence="1">
        <name>Co(2+)</name>
        <dbReference type="ChEBI" id="CHEBI:48828"/>
    </cofactor>
</comment>
<evidence type="ECO:0000256" key="10">
    <source>
        <dbReference type="ARBA" id="ARBA00023288"/>
    </source>
</evidence>
<comment type="caution">
    <text evidence="14">The sequence shown here is derived from an EMBL/GenBank/DDBJ whole genome shotgun (WGS) entry which is preliminary data.</text>
</comment>
<keyword evidence="4" id="KW-0325">Glycoprotein</keyword>
<dbReference type="Gene3D" id="3.20.20.370">
    <property type="entry name" value="Glycoside hydrolase/deacetylase"/>
    <property type="match status" value="1"/>
</dbReference>
<dbReference type="GO" id="GO:0046872">
    <property type="term" value="F:metal ion binding"/>
    <property type="evidence" value="ECO:0007669"/>
    <property type="project" value="UniProtKB-KW"/>
</dbReference>
<dbReference type="PANTHER" id="PTHR46471:SF2">
    <property type="entry name" value="CHITIN DEACETYLASE-RELATED"/>
    <property type="match status" value="1"/>
</dbReference>
<evidence type="ECO:0000256" key="2">
    <source>
        <dbReference type="ARBA" id="ARBA00004609"/>
    </source>
</evidence>
<evidence type="ECO:0000256" key="1">
    <source>
        <dbReference type="ARBA" id="ARBA00001941"/>
    </source>
</evidence>
<dbReference type="PROSITE" id="PS51677">
    <property type="entry name" value="NODB"/>
    <property type="match status" value="1"/>
</dbReference>
<proteinExistence type="predicted"/>
<dbReference type="InterPro" id="IPR002509">
    <property type="entry name" value="NODB_dom"/>
</dbReference>
<evidence type="ECO:0000256" key="4">
    <source>
        <dbReference type="ARBA" id="ARBA00022622"/>
    </source>
</evidence>
<keyword evidence="7" id="KW-0378">Hydrolase</keyword>
<dbReference type="SUPFAM" id="SSF88713">
    <property type="entry name" value="Glycoside hydrolase/deacetylase"/>
    <property type="match status" value="1"/>
</dbReference>
<keyword evidence="3" id="KW-1003">Cell membrane</keyword>
<dbReference type="PANTHER" id="PTHR46471">
    <property type="entry name" value="CHITIN DEACETYLASE"/>
    <property type="match status" value="1"/>
</dbReference>
<reference evidence="14 15" key="1">
    <citation type="submission" date="2019-01" db="EMBL/GenBank/DDBJ databases">
        <title>Draft genome sequence of Psathyrella aberdarensis IHI B618.</title>
        <authorList>
            <person name="Buettner E."/>
            <person name="Kellner H."/>
        </authorList>
    </citation>
    <scope>NUCLEOTIDE SEQUENCE [LARGE SCALE GENOMIC DNA]</scope>
    <source>
        <strain evidence="14 15">IHI B618</strain>
    </source>
</reference>
<keyword evidence="10" id="KW-0449">Lipoprotein</keyword>
<evidence type="ECO:0000259" key="13">
    <source>
        <dbReference type="PROSITE" id="PS51677"/>
    </source>
</evidence>
<name>A0A4Q2DU63_9AGAR</name>
<keyword evidence="15" id="KW-1185">Reference proteome</keyword>
<dbReference type="GO" id="GO:0005886">
    <property type="term" value="C:plasma membrane"/>
    <property type="evidence" value="ECO:0007669"/>
    <property type="project" value="UniProtKB-SubCell"/>
</dbReference>
<sequence length="180" mass="19948">MAPTDNSNIAPASKLVVVVAMVMLVLSCTAAQARPSLEMRQRAQVVTRCTVPGTAALTFDDGPYQYMYDITATLKKSNATATFFFNGNNYGCIYDPDNVKRVKHAYDQGHQIASHTWSHADLTTLSWDKLSSEMQKLDQAIERITGAVPAFIRPPYGNHNDRVLQVAAGRKQTIVLWDLE</sequence>
<gene>
    <name evidence="14" type="ORF">EST38_g1953</name>
</gene>
<dbReference type="EMBL" id="SDEE01000030">
    <property type="protein sequence ID" value="RXW23907.1"/>
    <property type="molecule type" value="Genomic_DNA"/>
</dbReference>
<evidence type="ECO:0000256" key="5">
    <source>
        <dbReference type="ARBA" id="ARBA00022723"/>
    </source>
</evidence>
<evidence type="ECO:0000256" key="11">
    <source>
        <dbReference type="ARBA" id="ARBA00023316"/>
    </source>
</evidence>
<keyword evidence="9" id="KW-0119">Carbohydrate metabolism</keyword>
<keyword evidence="6 12" id="KW-0732">Signal</keyword>
<evidence type="ECO:0000256" key="12">
    <source>
        <dbReference type="SAM" id="SignalP"/>
    </source>
</evidence>
<dbReference type="AlphaFoldDB" id="A0A4Q2DU63"/>
<keyword evidence="4" id="KW-0336">GPI-anchor</keyword>
<feature type="domain" description="NodB homology" evidence="13">
    <location>
        <begin position="53"/>
        <end position="180"/>
    </location>
</feature>
<evidence type="ECO:0000313" key="14">
    <source>
        <dbReference type="EMBL" id="RXW23907.1"/>
    </source>
</evidence>
<keyword evidence="11" id="KW-0961">Cell wall biogenesis/degradation</keyword>
<organism evidence="14 15">
    <name type="scientific">Candolleomyces aberdarensis</name>
    <dbReference type="NCBI Taxonomy" id="2316362"/>
    <lineage>
        <taxon>Eukaryota</taxon>
        <taxon>Fungi</taxon>
        <taxon>Dikarya</taxon>
        <taxon>Basidiomycota</taxon>
        <taxon>Agaricomycotina</taxon>
        <taxon>Agaricomycetes</taxon>
        <taxon>Agaricomycetidae</taxon>
        <taxon>Agaricales</taxon>
        <taxon>Agaricineae</taxon>
        <taxon>Psathyrellaceae</taxon>
        <taxon>Candolleomyces</taxon>
    </lineage>
</organism>
<keyword evidence="5" id="KW-0479">Metal-binding</keyword>
<comment type="subcellular location">
    <subcellularLocation>
        <location evidence="2">Cell membrane</location>
        <topology evidence="2">Lipid-anchor</topology>
        <topology evidence="2">GPI-anchor</topology>
    </subcellularLocation>
</comment>
<feature type="chain" id="PRO_5020822542" description="NodB homology domain-containing protein" evidence="12">
    <location>
        <begin position="34"/>
        <end position="180"/>
    </location>
</feature>
<evidence type="ECO:0000256" key="9">
    <source>
        <dbReference type="ARBA" id="ARBA00023277"/>
    </source>
</evidence>
<evidence type="ECO:0000256" key="6">
    <source>
        <dbReference type="ARBA" id="ARBA00022729"/>
    </source>
</evidence>
<evidence type="ECO:0000313" key="15">
    <source>
        <dbReference type="Proteomes" id="UP000290288"/>
    </source>
</evidence>
<feature type="signal peptide" evidence="12">
    <location>
        <begin position="1"/>
        <end position="33"/>
    </location>
</feature>